<protein>
    <submittedName>
        <fullName evidence="9">Uncharacterized protein</fullName>
    </submittedName>
</protein>
<feature type="transmembrane region" description="Helical" evidence="8">
    <location>
        <begin position="405"/>
        <end position="427"/>
    </location>
</feature>
<keyword evidence="2" id="KW-0813">Transport</keyword>
<dbReference type="SUPFAM" id="SSF161070">
    <property type="entry name" value="SNF-like"/>
    <property type="match status" value="1"/>
</dbReference>
<feature type="transmembrane region" description="Helical" evidence="8">
    <location>
        <begin position="871"/>
        <end position="893"/>
    </location>
</feature>
<feature type="transmembrane region" description="Helical" evidence="8">
    <location>
        <begin position="336"/>
        <end position="357"/>
    </location>
</feature>
<feature type="transmembrane region" description="Helical" evidence="8">
    <location>
        <begin position="553"/>
        <end position="578"/>
    </location>
</feature>
<dbReference type="InterPro" id="IPR037272">
    <property type="entry name" value="SNS_sf"/>
</dbReference>
<feature type="transmembrane region" description="Helical" evidence="8">
    <location>
        <begin position="311"/>
        <end position="330"/>
    </location>
</feature>
<dbReference type="EMBL" id="CAJGYM010000072">
    <property type="protein sequence ID" value="CAD6196414.1"/>
    <property type="molecule type" value="Genomic_DNA"/>
</dbReference>
<feature type="transmembrane region" description="Helical" evidence="8">
    <location>
        <begin position="717"/>
        <end position="738"/>
    </location>
</feature>
<feature type="transmembrane region" description="Helical" evidence="8">
    <location>
        <begin position="255"/>
        <end position="276"/>
    </location>
</feature>
<keyword evidence="6 8" id="KW-0472">Membrane</keyword>
<dbReference type="PROSITE" id="PS50267">
    <property type="entry name" value="NA_NEUROTRAN_SYMP_3"/>
    <property type="match status" value="1"/>
</dbReference>
<evidence type="ECO:0000256" key="1">
    <source>
        <dbReference type="ARBA" id="ARBA00004141"/>
    </source>
</evidence>
<reference evidence="9" key="1">
    <citation type="submission" date="2020-10" db="EMBL/GenBank/DDBJ databases">
        <authorList>
            <person name="Kikuchi T."/>
        </authorList>
    </citation>
    <scope>NUCLEOTIDE SEQUENCE</scope>
    <source>
        <strain evidence="9">NKZ352</strain>
    </source>
</reference>
<evidence type="ECO:0000313" key="10">
    <source>
        <dbReference type="Proteomes" id="UP000835052"/>
    </source>
</evidence>
<keyword evidence="4" id="KW-0769">Symport</keyword>
<feature type="transmembrane region" description="Helical" evidence="8">
    <location>
        <begin position="684"/>
        <end position="705"/>
    </location>
</feature>
<dbReference type="Proteomes" id="UP000835052">
    <property type="component" value="Unassembled WGS sequence"/>
</dbReference>
<keyword evidence="3 8" id="KW-0812">Transmembrane</keyword>
<sequence>MALSPEAGDAEAVQKTPSQKQSSNPRTTVSPKRSTRKKLSGEKLPNAVRSSPRPQNSAVYGVRKTDDEDNQSAFDFVTDCMSMMSMMTSTQWLTIVPMHFLIDGGFAYLTATILNAVIFVLPLLALEIFIGQMTQKSPVGAFQSYGVFFTGIGVGLMVFTCLQHVLQVFELGVFLRHLFKLSSYGLNSVADCSFDIPSNQQCVDIHETNGSYHSPLVYFQSSVARNASFSSPTGIYIFVSILVFNMILLQMPIKWFKVLMSVLLVLSGVLLPIVAFANSIGIHSWAMEVALQASSYYCFSQSKMWTVSFRSALLCLRLTGYGVSSLASFRPKNSRFYELSAACVGYVVFGILVSSLIPNDIHASPKENHHFHYMSRFHIYDQSIAMPTVKIPEVHAVHRIADFRLVLFNILYLVMQFSSNLGGLISLKALARDYAALKTYITYSFVALFAVLFYALVPFSSIQTSSIGLVSSTVVTFYTFLSLLVFVFLYGVIHLLKDLTRIYSEPEGFIRYFTVFSPINRFTWREVVPFMLCIFLVIETFEIGRRAHKNRIYIVPASIVGLMMAIPLFFILLVFWYYRIQTVEKELQPLLFPSKAHHMYDPSPLFKAKRRKGTKEQILPPPLPVSKESTMMILAESNLTMSMMTSEQPPTSVSRTMGFRSKTNSEARRALALMLELFGDVPTATLRFALVFGLVWNIIYVRILFSTSFLESKKTFYVLLVIYEVVALMLFSAVPWALWRRAFVFPSASICVCMDCIIGLNVLLYMRMLAIHRLRWSFLINYFYRKYDKGPNYRVVPGASITIVALLTASRYAHFLIDRFIGSGTAVSVFYNGTKVARLFLACVVTVALVRESCILQSPDDEERRNELFMIDYMALKQSIPITFYTMIALGYYESRDYFHNQFVEAAIVILYPYVISLSFLWTQPSLQRQLAVMFSRKRPKLSAIYVADENSDHAVRVHIKPLDVASLDVIP</sequence>
<comment type="subcellular location">
    <subcellularLocation>
        <location evidence="1">Membrane</location>
        <topology evidence="1">Multi-pass membrane protein</topology>
    </subcellularLocation>
</comment>
<evidence type="ECO:0000313" key="9">
    <source>
        <dbReference type="EMBL" id="CAD6196414.1"/>
    </source>
</evidence>
<name>A0A8S1HK75_9PELO</name>
<keyword evidence="10" id="KW-1185">Reference proteome</keyword>
<feature type="transmembrane region" description="Helical" evidence="8">
    <location>
        <begin position="469"/>
        <end position="493"/>
    </location>
</feature>
<accession>A0A8S1HK75</accession>
<feature type="region of interest" description="Disordered" evidence="7">
    <location>
        <begin position="1"/>
        <end position="64"/>
    </location>
</feature>
<evidence type="ECO:0000256" key="3">
    <source>
        <dbReference type="ARBA" id="ARBA00022692"/>
    </source>
</evidence>
<feature type="transmembrane region" description="Helical" evidence="8">
    <location>
        <begin position="142"/>
        <end position="166"/>
    </location>
</feature>
<evidence type="ECO:0000256" key="7">
    <source>
        <dbReference type="SAM" id="MobiDB-lite"/>
    </source>
</evidence>
<evidence type="ECO:0000256" key="5">
    <source>
        <dbReference type="ARBA" id="ARBA00022989"/>
    </source>
</evidence>
<comment type="caution">
    <text evidence="9">The sequence shown here is derived from an EMBL/GenBank/DDBJ whole genome shotgun (WGS) entry which is preliminary data.</text>
</comment>
<feature type="transmembrane region" description="Helical" evidence="8">
    <location>
        <begin position="106"/>
        <end position="130"/>
    </location>
</feature>
<gene>
    <name evidence="9" type="ORF">CAUJ_LOCUS12328</name>
</gene>
<feature type="transmembrane region" description="Helical" evidence="8">
    <location>
        <begin position="229"/>
        <end position="248"/>
    </location>
</feature>
<proteinExistence type="predicted"/>
<dbReference type="GO" id="GO:0005886">
    <property type="term" value="C:plasma membrane"/>
    <property type="evidence" value="ECO:0007669"/>
    <property type="project" value="TreeGrafter"/>
</dbReference>
<dbReference type="GO" id="GO:0015293">
    <property type="term" value="F:symporter activity"/>
    <property type="evidence" value="ECO:0007669"/>
    <property type="project" value="UniProtKB-KW"/>
</dbReference>
<feature type="transmembrane region" description="Helical" evidence="8">
    <location>
        <begin position="744"/>
        <end position="766"/>
    </location>
</feature>
<feature type="transmembrane region" description="Helical" evidence="8">
    <location>
        <begin position="439"/>
        <end position="457"/>
    </location>
</feature>
<feature type="compositionally biased region" description="Polar residues" evidence="7">
    <location>
        <begin position="15"/>
        <end position="32"/>
    </location>
</feature>
<feature type="transmembrane region" description="Helical" evidence="8">
    <location>
        <begin position="829"/>
        <end position="850"/>
    </location>
</feature>
<evidence type="ECO:0000256" key="6">
    <source>
        <dbReference type="ARBA" id="ARBA00023136"/>
    </source>
</evidence>
<evidence type="ECO:0000256" key="4">
    <source>
        <dbReference type="ARBA" id="ARBA00022847"/>
    </source>
</evidence>
<organism evidence="9 10">
    <name type="scientific">Caenorhabditis auriculariae</name>
    <dbReference type="NCBI Taxonomy" id="2777116"/>
    <lineage>
        <taxon>Eukaryota</taxon>
        <taxon>Metazoa</taxon>
        <taxon>Ecdysozoa</taxon>
        <taxon>Nematoda</taxon>
        <taxon>Chromadorea</taxon>
        <taxon>Rhabditida</taxon>
        <taxon>Rhabditina</taxon>
        <taxon>Rhabditomorpha</taxon>
        <taxon>Rhabditoidea</taxon>
        <taxon>Rhabditidae</taxon>
        <taxon>Peloderinae</taxon>
        <taxon>Caenorhabditis</taxon>
    </lineage>
</organism>
<feature type="transmembrane region" description="Helical" evidence="8">
    <location>
        <begin position="795"/>
        <end position="817"/>
    </location>
</feature>
<feature type="transmembrane region" description="Helical" evidence="8">
    <location>
        <begin position="899"/>
        <end position="922"/>
    </location>
</feature>
<dbReference type="GO" id="GO:0006865">
    <property type="term" value="P:amino acid transport"/>
    <property type="evidence" value="ECO:0007669"/>
    <property type="project" value="TreeGrafter"/>
</dbReference>
<dbReference type="InterPro" id="IPR000175">
    <property type="entry name" value="Na/ntran_symport"/>
</dbReference>
<dbReference type="PANTHER" id="PTHR11616:SF240">
    <property type="entry name" value="BLOATED TUBULES, ISOFORM B-RELATED"/>
    <property type="match status" value="1"/>
</dbReference>
<evidence type="ECO:0000256" key="8">
    <source>
        <dbReference type="SAM" id="Phobius"/>
    </source>
</evidence>
<dbReference type="PANTHER" id="PTHR11616">
    <property type="entry name" value="SODIUM/CHLORIDE DEPENDENT TRANSPORTER"/>
    <property type="match status" value="1"/>
</dbReference>
<dbReference type="GO" id="GO:0035725">
    <property type="term" value="P:sodium ion transmembrane transport"/>
    <property type="evidence" value="ECO:0007669"/>
    <property type="project" value="TreeGrafter"/>
</dbReference>
<evidence type="ECO:0000256" key="2">
    <source>
        <dbReference type="ARBA" id="ARBA00022448"/>
    </source>
</evidence>
<dbReference type="AlphaFoldDB" id="A0A8S1HK75"/>
<keyword evidence="5 8" id="KW-1133">Transmembrane helix</keyword>
<feature type="compositionally biased region" description="Polar residues" evidence="7">
    <location>
        <begin position="48"/>
        <end position="58"/>
    </location>
</feature>